<organism evidence="1 2">
    <name type="scientific">Mordavella massiliensis</name>
    <dbReference type="NCBI Taxonomy" id="1871024"/>
    <lineage>
        <taxon>Bacteria</taxon>
        <taxon>Bacillati</taxon>
        <taxon>Bacillota</taxon>
        <taxon>Clostridia</taxon>
        <taxon>Eubacteriales</taxon>
        <taxon>Clostridiaceae</taxon>
        <taxon>Mordavella</taxon>
    </lineage>
</organism>
<accession>A0A939BHR1</accession>
<protein>
    <submittedName>
        <fullName evidence="1">ImmA/IrrE family metallo-endopeptidase</fullName>
    </submittedName>
</protein>
<dbReference type="AlphaFoldDB" id="A0A939BHR1"/>
<proteinExistence type="predicted"/>
<dbReference type="RefSeq" id="WP_204907430.1">
    <property type="nucleotide sequence ID" value="NZ_JACJKS010000028.1"/>
</dbReference>
<sequence length="249" mass="29091">MRYYDYSKTQLEYEADSLNESFDKERLIRPKKIDVYDVVDFIHCTPDWFYLSPDQSILGMTAYNNGYYYAWIPISEADETPPDSIVYNGMFPKKTPVEKGTIIIDRSINEGDNRGIENFSCIHECFHQKLHPRCFMNRSANYQHFCQKKAFRAETGDRSNMSAIEVIEYQANYCAAAFLMPREAATAEFLKTMGLRSSPTTPLQRTYEVDQAISELAEKFSVNYTPMKYRLQELKLVSREELSLDEYFC</sequence>
<reference evidence="1" key="2">
    <citation type="journal article" date="2021" name="Sci. Rep.">
        <title>The distribution of antibiotic resistance genes in chicken gut microbiota commensals.</title>
        <authorList>
            <person name="Juricova H."/>
            <person name="Matiasovicova J."/>
            <person name="Kubasova T."/>
            <person name="Cejkova D."/>
            <person name="Rychlik I."/>
        </authorList>
    </citation>
    <scope>NUCLEOTIDE SEQUENCE</scope>
    <source>
        <strain evidence="1">An582</strain>
    </source>
</reference>
<evidence type="ECO:0000313" key="1">
    <source>
        <dbReference type="EMBL" id="MBM6949435.1"/>
    </source>
</evidence>
<gene>
    <name evidence="1" type="ORF">H6A20_12415</name>
</gene>
<evidence type="ECO:0000313" key="2">
    <source>
        <dbReference type="Proteomes" id="UP000705508"/>
    </source>
</evidence>
<dbReference type="Proteomes" id="UP000705508">
    <property type="component" value="Unassembled WGS sequence"/>
</dbReference>
<comment type="caution">
    <text evidence="1">The sequence shown here is derived from an EMBL/GenBank/DDBJ whole genome shotgun (WGS) entry which is preliminary data.</text>
</comment>
<name>A0A939BHR1_9CLOT</name>
<reference evidence="1" key="1">
    <citation type="submission" date="2020-08" db="EMBL/GenBank/DDBJ databases">
        <authorList>
            <person name="Cejkova D."/>
            <person name="Kubasova T."/>
            <person name="Jahodarova E."/>
            <person name="Rychlik I."/>
        </authorList>
    </citation>
    <scope>NUCLEOTIDE SEQUENCE</scope>
    <source>
        <strain evidence="1">An582</strain>
    </source>
</reference>
<dbReference type="EMBL" id="JACJKS010000028">
    <property type="protein sequence ID" value="MBM6949435.1"/>
    <property type="molecule type" value="Genomic_DNA"/>
</dbReference>